<dbReference type="GO" id="GO:0005886">
    <property type="term" value="C:plasma membrane"/>
    <property type="evidence" value="ECO:0007669"/>
    <property type="project" value="UniProtKB-SubCell"/>
</dbReference>
<keyword evidence="2 6" id="KW-0597">Phosphoprotein</keyword>
<evidence type="ECO:0000313" key="9">
    <source>
        <dbReference type="Proteomes" id="UP000824164"/>
    </source>
</evidence>
<organism evidence="8 9">
    <name type="scientific">Candidatus Onthocola gallistercoris</name>
    <dbReference type="NCBI Taxonomy" id="2840876"/>
    <lineage>
        <taxon>Bacteria</taxon>
        <taxon>Bacillati</taxon>
        <taxon>Bacillota</taxon>
        <taxon>Bacilli</taxon>
        <taxon>Candidatus Onthocola</taxon>
    </lineage>
</organism>
<comment type="similarity">
    <text evidence="6">Belongs to the RnfG family.</text>
</comment>
<reference evidence="8" key="2">
    <citation type="journal article" date="2021" name="PeerJ">
        <title>Extensive microbial diversity within the chicken gut microbiome revealed by metagenomics and culture.</title>
        <authorList>
            <person name="Gilroy R."/>
            <person name="Ravi A."/>
            <person name="Getino M."/>
            <person name="Pursley I."/>
            <person name="Horton D.L."/>
            <person name="Alikhan N.F."/>
            <person name="Baker D."/>
            <person name="Gharbi K."/>
            <person name="Hall N."/>
            <person name="Watson M."/>
            <person name="Adriaenssens E.M."/>
            <person name="Foster-Nyarko E."/>
            <person name="Jarju S."/>
            <person name="Secka A."/>
            <person name="Antonio M."/>
            <person name="Oren A."/>
            <person name="Chaudhuri R.R."/>
            <person name="La Ragione R."/>
            <person name="Hildebrand F."/>
            <person name="Pallen M.J."/>
        </authorList>
    </citation>
    <scope>NUCLEOTIDE SEQUENCE</scope>
    <source>
        <strain evidence="8">CHK187-14744</strain>
    </source>
</reference>
<evidence type="ECO:0000256" key="4">
    <source>
        <dbReference type="ARBA" id="ARBA00022643"/>
    </source>
</evidence>
<dbReference type="PIRSF" id="PIRSF006091">
    <property type="entry name" value="E_trnsport_RnfG"/>
    <property type="match status" value="1"/>
</dbReference>
<keyword evidence="5 6" id="KW-0249">Electron transport</keyword>
<comment type="subunit">
    <text evidence="6">The complex is composed of six subunits: RnfA, RnfB, RnfC, RnfD, RnfE and RnfG.</text>
</comment>
<dbReference type="GO" id="GO:0022900">
    <property type="term" value="P:electron transport chain"/>
    <property type="evidence" value="ECO:0007669"/>
    <property type="project" value="UniProtKB-UniRule"/>
</dbReference>
<proteinExistence type="inferred from homology"/>
<dbReference type="AlphaFoldDB" id="A0A9D1HDZ8"/>
<dbReference type="SMART" id="SM00900">
    <property type="entry name" value="FMN_bind"/>
    <property type="match status" value="1"/>
</dbReference>
<evidence type="ECO:0000259" key="7">
    <source>
        <dbReference type="SMART" id="SM00900"/>
    </source>
</evidence>
<evidence type="ECO:0000256" key="2">
    <source>
        <dbReference type="ARBA" id="ARBA00022553"/>
    </source>
</evidence>
<sequence length="199" mass="20715">MKINPKDILYPTCLLLIVCLVTSAAVVGTNALTATRISELAAQEIEEAKREVLPEADGFEEIEVTQELLDAAGVAEDLSFVSAFKATNDAGYVISTSNRGYGGQVSVMTGITSDGQIAAVKVVSADDETAGLGQKALDASFTDQYKMAIPEDKLTVTKMGKSADNEIEAIAGATITSNSVTTSVNDAIAIYQQITGGGN</sequence>
<keyword evidence="6" id="KW-0812">Transmembrane</keyword>
<dbReference type="Proteomes" id="UP000824164">
    <property type="component" value="Unassembled WGS sequence"/>
</dbReference>
<comment type="caution">
    <text evidence="8">The sequence shown here is derived from an EMBL/GenBank/DDBJ whole genome shotgun (WGS) entry which is preliminary data.</text>
</comment>
<keyword evidence="1 6" id="KW-0813">Transport</keyword>
<dbReference type="NCBIfam" id="TIGR01947">
    <property type="entry name" value="rnfG"/>
    <property type="match status" value="1"/>
</dbReference>
<feature type="domain" description="FMN-binding" evidence="7">
    <location>
        <begin position="100"/>
        <end position="191"/>
    </location>
</feature>
<dbReference type="HAMAP" id="MF_00479">
    <property type="entry name" value="RsxG_RnfG"/>
    <property type="match status" value="1"/>
</dbReference>
<protein>
    <recommendedName>
        <fullName evidence="6">Ion-translocating oxidoreductase complex subunit G</fullName>
        <ecNumber evidence="6">7.-.-.-</ecNumber>
    </recommendedName>
    <alternativeName>
        <fullName evidence="6">Rnf electron transport complex subunit G</fullName>
    </alternativeName>
</protein>
<feature type="modified residue" description="FMN phosphoryl threonine" evidence="6">
    <location>
        <position position="174"/>
    </location>
</feature>
<evidence type="ECO:0000313" key="8">
    <source>
        <dbReference type="EMBL" id="HIU01738.1"/>
    </source>
</evidence>
<reference evidence="8" key="1">
    <citation type="submission" date="2020-10" db="EMBL/GenBank/DDBJ databases">
        <authorList>
            <person name="Gilroy R."/>
        </authorList>
    </citation>
    <scope>NUCLEOTIDE SEQUENCE</scope>
    <source>
        <strain evidence="8">CHK187-14744</strain>
    </source>
</reference>
<dbReference type="EC" id="7.-.-.-" evidence="6"/>
<keyword evidence="6" id="KW-0472">Membrane</keyword>
<evidence type="ECO:0000256" key="6">
    <source>
        <dbReference type="HAMAP-Rule" id="MF_00479"/>
    </source>
</evidence>
<keyword evidence="6" id="KW-1133">Transmembrane helix</keyword>
<keyword evidence="4 6" id="KW-0288">FMN</keyword>
<dbReference type="PANTHER" id="PTHR36118:SF1">
    <property type="entry name" value="ION-TRANSLOCATING OXIDOREDUCTASE COMPLEX SUBUNIT G"/>
    <property type="match status" value="1"/>
</dbReference>
<dbReference type="EMBL" id="DVLT01000004">
    <property type="protein sequence ID" value="HIU01738.1"/>
    <property type="molecule type" value="Genomic_DNA"/>
</dbReference>
<keyword evidence="6" id="KW-1278">Translocase</keyword>
<keyword evidence="3 6" id="KW-0285">Flavoprotein</keyword>
<evidence type="ECO:0000256" key="5">
    <source>
        <dbReference type="ARBA" id="ARBA00022982"/>
    </source>
</evidence>
<dbReference type="InterPro" id="IPR007329">
    <property type="entry name" value="FMN-bd"/>
</dbReference>
<dbReference type="Pfam" id="PF04205">
    <property type="entry name" value="FMN_bind"/>
    <property type="match status" value="1"/>
</dbReference>
<accession>A0A9D1HDZ8</accession>
<keyword evidence="6" id="KW-1003">Cell membrane</keyword>
<dbReference type="GO" id="GO:0010181">
    <property type="term" value="F:FMN binding"/>
    <property type="evidence" value="ECO:0007669"/>
    <property type="project" value="InterPro"/>
</dbReference>
<dbReference type="PANTHER" id="PTHR36118">
    <property type="entry name" value="ION-TRANSLOCATING OXIDOREDUCTASE COMPLEX SUBUNIT G"/>
    <property type="match status" value="1"/>
</dbReference>
<comment type="subcellular location">
    <subcellularLocation>
        <location evidence="6">Cell membrane</location>
        <topology evidence="6">Single-pass membrane protein</topology>
    </subcellularLocation>
</comment>
<dbReference type="GO" id="GO:0009055">
    <property type="term" value="F:electron transfer activity"/>
    <property type="evidence" value="ECO:0007669"/>
    <property type="project" value="InterPro"/>
</dbReference>
<dbReference type="Gene3D" id="3.90.1010.20">
    <property type="match status" value="1"/>
</dbReference>
<evidence type="ECO:0000256" key="1">
    <source>
        <dbReference type="ARBA" id="ARBA00022448"/>
    </source>
</evidence>
<name>A0A9D1HDZ8_9FIRM</name>
<comment type="cofactor">
    <cofactor evidence="6">
        <name>FMN</name>
        <dbReference type="ChEBI" id="CHEBI:58210"/>
    </cofactor>
</comment>
<gene>
    <name evidence="6" type="primary">rnfG</name>
    <name evidence="8" type="ORF">IAB63_00615</name>
</gene>
<comment type="function">
    <text evidence="6">Part of a membrane-bound complex that couples electron transfer with translocation of ions across the membrane.</text>
</comment>
<dbReference type="InterPro" id="IPR010209">
    <property type="entry name" value="Ion_transpt_RnfG/RsxG"/>
</dbReference>
<evidence type="ECO:0000256" key="3">
    <source>
        <dbReference type="ARBA" id="ARBA00022630"/>
    </source>
</evidence>